<dbReference type="KEGG" id="lcu:PL11_000895"/>
<dbReference type="InterPro" id="IPR057253">
    <property type="entry name" value="CoiA-like_N"/>
</dbReference>
<dbReference type="RefSeq" id="WP_035168607.1">
    <property type="nucleotide sequence ID" value="NZ_CP018906.1"/>
</dbReference>
<gene>
    <name evidence="3" type="ORF">PL11_000895</name>
</gene>
<protein>
    <recommendedName>
        <fullName evidence="5">Competence protein CoiA</fullName>
    </recommendedName>
</protein>
<dbReference type="Pfam" id="PF25164">
    <property type="entry name" value="CoiA_N"/>
    <property type="match status" value="1"/>
</dbReference>
<feature type="domain" description="Competence protein CoiA nuclease-like" evidence="1">
    <location>
        <begin position="57"/>
        <end position="182"/>
    </location>
</feature>
<name>A0A1S6QG65_9LACO</name>
<evidence type="ECO:0000313" key="3">
    <source>
        <dbReference type="EMBL" id="AQW20592.1"/>
    </source>
</evidence>
<dbReference type="InterPro" id="IPR010330">
    <property type="entry name" value="CoiA_nuc"/>
</dbReference>
<dbReference type="Proteomes" id="UP000030361">
    <property type="component" value="Chromosome"/>
</dbReference>
<dbReference type="EMBL" id="CP018906">
    <property type="protein sequence ID" value="AQW20592.1"/>
    <property type="molecule type" value="Genomic_DNA"/>
</dbReference>
<accession>A0A1S6QG65</accession>
<feature type="domain" description="Competence protein CoiA-like N-terminal" evidence="2">
    <location>
        <begin position="19"/>
        <end position="48"/>
    </location>
</feature>
<organism evidence="3 4">
    <name type="scientific">Lentilactobacillus curieae</name>
    <dbReference type="NCBI Taxonomy" id="1138822"/>
    <lineage>
        <taxon>Bacteria</taxon>
        <taxon>Bacillati</taxon>
        <taxon>Bacillota</taxon>
        <taxon>Bacilli</taxon>
        <taxon>Lactobacillales</taxon>
        <taxon>Lactobacillaceae</taxon>
        <taxon>Lentilactobacillus</taxon>
    </lineage>
</organism>
<dbReference type="OrthoDB" id="3784230at2"/>
<evidence type="ECO:0000259" key="2">
    <source>
        <dbReference type="Pfam" id="PF25164"/>
    </source>
</evidence>
<dbReference type="Pfam" id="PF06054">
    <property type="entry name" value="CoiA_nuc"/>
    <property type="match status" value="1"/>
</dbReference>
<dbReference type="eggNOG" id="COG4469">
    <property type="taxonomic scope" value="Bacteria"/>
</dbReference>
<dbReference type="AlphaFoldDB" id="A0A1S6QG65"/>
<evidence type="ECO:0000313" key="4">
    <source>
        <dbReference type="Proteomes" id="UP000030361"/>
    </source>
</evidence>
<sequence length="367" mass="42560">MLKALKRNELILASEAEIDGDYTCPQCGKPVALRNGEYRQPYFAHVRNPSQLNLQAESKEHKLGKQALVKDIVDLGMTPRMEVVLANGEQRADVMVVDKNKVLEYQCSQLSLTQCQKRTSEYHELGYGVWWILGDRYLHQRLTFATIQKFARFAANCGFYLVFYSATRLEYVAWTQIEEANGTYTYRIFNRKTLGAILKVIKLTQQLAPTAYQRRQEVMHETNRIFCGVNLKSNRYLEMVNLCYLNRRVLNGIPLICHSPERRFLPIFKNGGVEFRLRLILKIFLNEAETVNDSTLTKIYHVVLDQVLNPLVQVKGVEQFYLLEFRKLISSLRAAGHIKYTVDGIKIISSPRWFLDYDHKRIAVGRI</sequence>
<evidence type="ECO:0000259" key="1">
    <source>
        <dbReference type="Pfam" id="PF06054"/>
    </source>
</evidence>
<proteinExistence type="predicted"/>
<keyword evidence="4" id="KW-1185">Reference proteome</keyword>
<reference evidence="3 4" key="1">
    <citation type="journal article" date="2015" name="Genome Announc.">
        <title>Genome Sequence of Lactobacillus curieae CCTCC M 2011381T, a Novel Producer of Gamma-aminobutyric Acid.</title>
        <authorList>
            <person name="Wang Y."/>
            <person name="Wang Y."/>
            <person name="Lang C."/>
            <person name="Wei D."/>
            <person name="Xu P."/>
            <person name="Xie J."/>
        </authorList>
    </citation>
    <scope>NUCLEOTIDE SEQUENCE [LARGE SCALE GENOMIC DNA]</scope>
    <source>
        <strain evidence="3 4">CCTCC M 2011381</strain>
    </source>
</reference>
<evidence type="ECO:0008006" key="5">
    <source>
        <dbReference type="Google" id="ProtNLM"/>
    </source>
</evidence>